<feature type="transmembrane region" description="Helical" evidence="1">
    <location>
        <begin position="76"/>
        <end position="96"/>
    </location>
</feature>
<keyword evidence="3" id="KW-1185">Reference proteome</keyword>
<protein>
    <submittedName>
        <fullName evidence="2">Uncharacterized protein</fullName>
    </submittedName>
</protein>
<feature type="transmembrane region" description="Helical" evidence="1">
    <location>
        <begin position="41"/>
        <end position="64"/>
    </location>
</feature>
<sequence length="100" mass="10539">MTFGYDWLQLAPVLEGGKERILAARPVNKRVAVGLAVLNGLALIVGGCFAAALTLTASALVFGLLRRPGHHRARTIGAIAILIVAIVLYVAVALAVRQLR</sequence>
<evidence type="ECO:0000313" key="3">
    <source>
        <dbReference type="Proteomes" id="UP000184440"/>
    </source>
</evidence>
<organism evidence="2 3">
    <name type="scientific">Cryptosporangium aurantiacum</name>
    <dbReference type="NCBI Taxonomy" id="134849"/>
    <lineage>
        <taxon>Bacteria</taxon>
        <taxon>Bacillati</taxon>
        <taxon>Actinomycetota</taxon>
        <taxon>Actinomycetes</taxon>
        <taxon>Cryptosporangiales</taxon>
        <taxon>Cryptosporangiaceae</taxon>
        <taxon>Cryptosporangium</taxon>
    </lineage>
</organism>
<dbReference type="STRING" id="134849.SAMN05443668_12610"/>
<evidence type="ECO:0000313" key="2">
    <source>
        <dbReference type="EMBL" id="SHN47628.1"/>
    </source>
</evidence>
<keyword evidence="1" id="KW-0472">Membrane</keyword>
<dbReference type="AlphaFoldDB" id="A0A1M7RNJ3"/>
<dbReference type="EMBL" id="FRCS01000026">
    <property type="protein sequence ID" value="SHN47628.1"/>
    <property type="molecule type" value="Genomic_DNA"/>
</dbReference>
<accession>A0A1M7RNJ3</accession>
<keyword evidence="1" id="KW-1133">Transmembrane helix</keyword>
<gene>
    <name evidence="2" type="ORF">SAMN05443668_12610</name>
</gene>
<reference evidence="2 3" key="1">
    <citation type="submission" date="2016-11" db="EMBL/GenBank/DDBJ databases">
        <authorList>
            <person name="Jaros S."/>
            <person name="Januszkiewicz K."/>
            <person name="Wedrychowicz H."/>
        </authorList>
    </citation>
    <scope>NUCLEOTIDE SEQUENCE [LARGE SCALE GENOMIC DNA]</scope>
    <source>
        <strain evidence="2 3">DSM 46144</strain>
    </source>
</reference>
<proteinExistence type="predicted"/>
<dbReference type="RefSeq" id="WP_073265681.1">
    <property type="nucleotide sequence ID" value="NZ_FRCS01000026.1"/>
</dbReference>
<keyword evidence="1" id="KW-0812">Transmembrane</keyword>
<dbReference type="Proteomes" id="UP000184440">
    <property type="component" value="Unassembled WGS sequence"/>
</dbReference>
<evidence type="ECO:0000256" key="1">
    <source>
        <dbReference type="SAM" id="Phobius"/>
    </source>
</evidence>
<name>A0A1M7RNJ3_9ACTN</name>